<organism evidence="2 3">
    <name type="scientific">Muiribacterium halophilum</name>
    <dbReference type="NCBI Taxonomy" id="2053465"/>
    <lineage>
        <taxon>Bacteria</taxon>
        <taxon>Candidatus Muiribacteriota</taxon>
        <taxon>Candidatus Muiribacteriia</taxon>
        <taxon>Candidatus Muiribacteriales</taxon>
        <taxon>Candidatus Muiribacteriaceae</taxon>
        <taxon>Candidatus Muiribacterium</taxon>
    </lineage>
</organism>
<dbReference type="EMBL" id="PKTG01000030">
    <property type="protein sequence ID" value="PLX19447.1"/>
    <property type="molecule type" value="Genomic_DNA"/>
</dbReference>
<comment type="caution">
    <text evidence="2">The sequence shown here is derived from an EMBL/GenBank/DDBJ whole genome shotgun (WGS) entry which is preliminary data.</text>
</comment>
<gene>
    <name evidence="2" type="ORF">C0601_01805</name>
</gene>
<feature type="chain" id="PRO_5014613716" evidence="1">
    <location>
        <begin position="22"/>
        <end position="607"/>
    </location>
</feature>
<evidence type="ECO:0000313" key="3">
    <source>
        <dbReference type="Proteomes" id="UP000234857"/>
    </source>
</evidence>
<keyword evidence="1" id="KW-0732">Signal</keyword>
<name>A0A2N5ZL60_MUIH1</name>
<feature type="signal peptide" evidence="1">
    <location>
        <begin position="1"/>
        <end position="21"/>
    </location>
</feature>
<sequence>MKKTLSILLVFLFVINAFSIAEQDFNNMLKVFRENARLMENDKGSQEQYFAMDRVEKEKERLINELSQDIEGMNLFIRYLNSMKTENILAFQDIVNELYGKVSSDIINNPDDPASRQKANAITSLMDIMRKYSKLNFDKKTEKEHPYVTLFRSLYDKSVNTASLPNQYKKKIQKGWATDFMIDVSKNWDKLSTATQKELMAIPRNAFLKGTPSTEEVSVADTEELPVTYSFRTKHFIIKYQKEGKNAVLNADKDEDLDEVPAYVEKVATYIEKAYKYEVEELGFKPAAMIPSMEVLITDMRDYGICIPIEDPNKEKCYMQIDNDYIGDNYQVKELQGAAVTCAHEFFHSIQARYGLFTNRFIQSRRWMAEGTAVWMEDAVFDDVNDYLTYVNGSKNQYFDEPQSPIFDLYPSESYTSILWFKFITESKKYNKYNGMHVLKALWEDVGKNEYSSIEAHLSVFGEDFNDAFRDFSIARYRTGIFEEHDLYTKELNFVSDSDKYPVSVEPYSIQLPQVFGANYIRFKAPTDKLSQNMRLKINFESEYDYPVALIVRTKRGYLGPVNITGKSWQRTLKRFGKRYREVVLVVYNVDRNNRGVPYKVNAEIVE</sequence>
<evidence type="ECO:0000256" key="1">
    <source>
        <dbReference type="SAM" id="SignalP"/>
    </source>
</evidence>
<dbReference type="Proteomes" id="UP000234857">
    <property type="component" value="Unassembled WGS sequence"/>
</dbReference>
<evidence type="ECO:0000313" key="2">
    <source>
        <dbReference type="EMBL" id="PLX19447.1"/>
    </source>
</evidence>
<reference evidence="2 3" key="1">
    <citation type="submission" date="2017-11" db="EMBL/GenBank/DDBJ databases">
        <title>Genome-resolved metagenomics identifies genetic mobility, metabolic interactions, and unexpected diversity in perchlorate-reducing communities.</title>
        <authorList>
            <person name="Barnum T.P."/>
            <person name="Figueroa I.A."/>
            <person name="Carlstrom C.I."/>
            <person name="Lucas L.N."/>
            <person name="Engelbrektson A.L."/>
            <person name="Coates J.D."/>
        </authorList>
    </citation>
    <scope>NUCLEOTIDE SEQUENCE [LARGE SCALE GENOMIC DNA]</scope>
    <source>
        <strain evidence="2">BM706</strain>
    </source>
</reference>
<dbReference type="AlphaFoldDB" id="A0A2N5ZL60"/>
<protein>
    <submittedName>
        <fullName evidence="2">Uncharacterized protein</fullName>
    </submittedName>
</protein>
<accession>A0A2N5ZL60</accession>
<proteinExistence type="predicted"/>
<dbReference type="NCBIfam" id="NF045524">
    <property type="entry name" value="MXAN_6640_HExxH"/>
    <property type="match status" value="1"/>
</dbReference>